<accession>A0A514EFP5</accession>
<name>A0A514EFP5_9XANT</name>
<gene>
    <name evidence="2" type="ORF">E4A48_15075</name>
</gene>
<dbReference type="InterPro" id="IPR028904">
    <property type="entry name" value="Tox-REase-5_dom"/>
</dbReference>
<dbReference type="EMBL" id="CP038228">
    <property type="protein sequence ID" value="QDI04832.1"/>
    <property type="molecule type" value="Genomic_DNA"/>
</dbReference>
<protein>
    <recommendedName>
        <fullName evidence="1">Tox-REase-5 domain-containing protein</fullName>
    </recommendedName>
</protein>
<evidence type="ECO:0000259" key="1">
    <source>
        <dbReference type="Pfam" id="PF15648"/>
    </source>
</evidence>
<sequence>MATAIPAGGRLLGEVVRGLINAEKLRRLAQAIPQEQTKEGDCAGEKDETQCNQCKLHTGVLLPAKPRRAIRKQNKINWDYQLYIANMNASPERFVYCDKDTGQPLGDFDFSLAARAINAVKGVPQPNPEQLNLTEWLYSGVWFDGFWRDKCTVVDAKGQYKQFLDEDNEPNKGFPAIKMFPEMIQESASQNSAINDARPQASLEWHFLQIELWSWAQSNLPASVRCIHTPWLPMVEA</sequence>
<dbReference type="Pfam" id="PF15648">
    <property type="entry name" value="Tox-REase-5"/>
    <property type="match status" value="1"/>
</dbReference>
<dbReference type="AlphaFoldDB" id="A0A514EFP5"/>
<evidence type="ECO:0000313" key="2">
    <source>
        <dbReference type="EMBL" id="QDI04832.1"/>
    </source>
</evidence>
<proteinExistence type="predicted"/>
<reference evidence="2 3" key="1">
    <citation type="submission" date="2019-03" db="EMBL/GenBank/DDBJ databases">
        <title>Tal1 in Xanthomonas translucens pv. cerealis Contributes to Virulence in Bacterial Leaf Streak of Wheat.</title>
        <authorList>
            <person name="Shah S.M.A."/>
            <person name="Haq F."/>
            <person name="Ma W."/>
            <person name="Xu X."/>
            <person name="Wang S."/>
            <person name="Xu Z."/>
            <person name="Zou L."/>
            <person name="Zhu B."/>
            <person name="Chen G."/>
        </authorList>
    </citation>
    <scope>NUCLEOTIDE SEQUENCE [LARGE SCALE GENOMIC DNA]</scope>
    <source>
        <strain evidence="2 3">01</strain>
    </source>
</reference>
<evidence type="ECO:0000313" key="3">
    <source>
        <dbReference type="Proteomes" id="UP000319349"/>
    </source>
</evidence>
<organism evidence="2 3">
    <name type="scientific">Xanthomonas cerealis pv. cerealis</name>
    <dbReference type="NCBI Taxonomy" id="152263"/>
    <lineage>
        <taxon>Bacteria</taxon>
        <taxon>Pseudomonadati</taxon>
        <taxon>Pseudomonadota</taxon>
        <taxon>Gammaproteobacteria</taxon>
        <taxon>Lysobacterales</taxon>
        <taxon>Lysobacteraceae</taxon>
        <taxon>Xanthomonas</taxon>
        <taxon>Xanthomonas translucens group</taxon>
        <taxon>Xanthomonas cerealis</taxon>
    </lineage>
</organism>
<dbReference type="Proteomes" id="UP000319349">
    <property type="component" value="Chromosome"/>
</dbReference>
<keyword evidence="3" id="KW-1185">Reference proteome</keyword>
<feature type="domain" description="Tox-REase-5" evidence="1">
    <location>
        <begin position="120"/>
        <end position="209"/>
    </location>
</feature>
<dbReference type="RefSeq" id="WP_142742698.1">
    <property type="nucleotide sequence ID" value="NZ_CP038228.1"/>
</dbReference>